<dbReference type="Pfam" id="PF16277">
    <property type="entry name" value="DUF4926"/>
    <property type="match status" value="1"/>
</dbReference>
<organism evidence="1 2">
    <name type="scientific">Trichormus variabilis SAG 1403-4b</name>
    <dbReference type="NCBI Taxonomy" id="447716"/>
    <lineage>
        <taxon>Bacteria</taxon>
        <taxon>Bacillati</taxon>
        <taxon>Cyanobacteriota</taxon>
        <taxon>Cyanophyceae</taxon>
        <taxon>Nostocales</taxon>
        <taxon>Nostocaceae</taxon>
        <taxon>Trichormus</taxon>
    </lineage>
</organism>
<dbReference type="Proteomes" id="UP000276103">
    <property type="component" value="Unassembled WGS sequence"/>
</dbReference>
<evidence type="ECO:0008006" key="3">
    <source>
        <dbReference type="Google" id="ProtNLM"/>
    </source>
</evidence>
<dbReference type="RefSeq" id="WP_127055775.1">
    <property type="nucleotide sequence ID" value="NZ_RSCM01000015.1"/>
</dbReference>
<evidence type="ECO:0000313" key="1">
    <source>
        <dbReference type="EMBL" id="RUS94051.1"/>
    </source>
</evidence>
<proteinExistence type="predicted"/>
<comment type="caution">
    <text evidence="1">The sequence shown here is derived from an EMBL/GenBank/DDBJ whole genome shotgun (WGS) entry which is preliminary data.</text>
</comment>
<name>A0A433UJL4_ANAVA</name>
<reference evidence="1 2" key="1">
    <citation type="journal article" date="2019" name="Genome Biol. Evol.">
        <title>Day and night: Metabolic profiles and evolutionary relationships of six axenic non-marine cyanobacteria.</title>
        <authorList>
            <person name="Will S.E."/>
            <person name="Henke P."/>
            <person name="Boedeker C."/>
            <person name="Huang S."/>
            <person name="Brinkmann H."/>
            <person name="Rohde M."/>
            <person name="Jarek M."/>
            <person name="Friedl T."/>
            <person name="Seufert S."/>
            <person name="Schumacher M."/>
            <person name="Overmann J."/>
            <person name="Neumann-Schaal M."/>
            <person name="Petersen J."/>
        </authorList>
    </citation>
    <scope>NUCLEOTIDE SEQUENCE [LARGE SCALE GENOMIC DNA]</scope>
    <source>
        <strain evidence="1 2">SAG 1403-4b</strain>
    </source>
</reference>
<dbReference type="EMBL" id="RSCM01000015">
    <property type="protein sequence ID" value="RUS94051.1"/>
    <property type="molecule type" value="Genomic_DNA"/>
</dbReference>
<keyword evidence="2" id="KW-1185">Reference proteome</keyword>
<dbReference type="InterPro" id="IPR032568">
    <property type="entry name" value="DUF4926"/>
</dbReference>
<evidence type="ECO:0000313" key="2">
    <source>
        <dbReference type="Proteomes" id="UP000276103"/>
    </source>
</evidence>
<gene>
    <name evidence="1" type="ORF">DSM107003_39380</name>
</gene>
<protein>
    <recommendedName>
        <fullName evidence="3">DUF4926 domain-containing protein</fullName>
    </recommendedName>
</protein>
<dbReference type="OrthoDB" id="27224at2"/>
<accession>A0A433UJL4</accession>
<sequence length="81" mass="8972">MNFTLYSDVILLHDLPEENVYAGDIGTVVEQHDIPGLETGYSVEFFDMLGNTVAIVTLPMSCFRLPTRADRPAVRLMANIG</sequence>
<dbReference type="AlphaFoldDB" id="A0A433UJL4"/>